<evidence type="ECO:0000259" key="8">
    <source>
        <dbReference type="Pfam" id="PF00370"/>
    </source>
</evidence>
<dbReference type="AlphaFoldDB" id="A0A2T0QCU1"/>
<dbReference type="InterPro" id="IPR043129">
    <property type="entry name" value="ATPase_NBD"/>
</dbReference>
<dbReference type="OrthoDB" id="9761504at2"/>
<reference evidence="10 11" key="1">
    <citation type="submission" date="2018-03" db="EMBL/GenBank/DDBJ databases">
        <title>Genomic Encyclopedia of Archaeal and Bacterial Type Strains, Phase II (KMG-II): from individual species to whole genera.</title>
        <authorList>
            <person name="Goeker M."/>
        </authorList>
    </citation>
    <scope>NUCLEOTIDE SEQUENCE [LARGE SCALE GENOMIC DNA]</scope>
    <source>
        <strain evidence="10 11">DSM 45601</strain>
    </source>
</reference>
<evidence type="ECO:0000313" key="11">
    <source>
        <dbReference type="Proteomes" id="UP000237846"/>
    </source>
</evidence>
<keyword evidence="5 10" id="KW-0418">Kinase</keyword>
<keyword evidence="2" id="KW-0119">Carbohydrate metabolism</keyword>
<evidence type="ECO:0000256" key="2">
    <source>
        <dbReference type="ARBA" id="ARBA00022629"/>
    </source>
</evidence>
<feature type="domain" description="Carbohydrate kinase FGGY N-terminal" evidence="8">
    <location>
        <begin position="8"/>
        <end position="242"/>
    </location>
</feature>
<comment type="similarity">
    <text evidence="1">Belongs to the FGGY kinase family.</text>
</comment>
<dbReference type="InterPro" id="IPR018484">
    <property type="entry name" value="FGGY_N"/>
</dbReference>
<keyword evidence="6" id="KW-0067">ATP-binding</keyword>
<dbReference type="CDD" id="cd07771">
    <property type="entry name" value="ASKHA_NBD_FGGY_RhaB-like"/>
    <property type="match status" value="1"/>
</dbReference>
<evidence type="ECO:0000313" key="10">
    <source>
        <dbReference type="EMBL" id="PRY01690.1"/>
    </source>
</evidence>
<dbReference type="PANTHER" id="PTHR43095:SF5">
    <property type="entry name" value="XYLULOSE KINASE"/>
    <property type="match status" value="1"/>
</dbReference>
<dbReference type="RefSeq" id="WP_106237824.1">
    <property type="nucleotide sequence ID" value="NZ_PVZC01000001.1"/>
</dbReference>
<organism evidence="10 11">
    <name type="scientific">Allonocardiopsis opalescens</name>
    <dbReference type="NCBI Taxonomy" id="1144618"/>
    <lineage>
        <taxon>Bacteria</taxon>
        <taxon>Bacillati</taxon>
        <taxon>Actinomycetota</taxon>
        <taxon>Actinomycetes</taxon>
        <taxon>Streptosporangiales</taxon>
        <taxon>Allonocardiopsis</taxon>
    </lineage>
</organism>
<dbReference type="PANTHER" id="PTHR43095">
    <property type="entry name" value="SUGAR KINASE"/>
    <property type="match status" value="1"/>
</dbReference>
<evidence type="ECO:0000256" key="4">
    <source>
        <dbReference type="ARBA" id="ARBA00022741"/>
    </source>
</evidence>
<dbReference type="GO" id="GO:0005524">
    <property type="term" value="F:ATP binding"/>
    <property type="evidence" value="ECO:0007669"/>
    <property type="project" value="UniProtKB-KW"/>
</dbReference>
<dbReference type="Pfam" id="PF02782">
    <property type="entry name" value="FGGY_C"/>
    <property type="match status" value="1"/>
</dbReference>
<gene>
    <name evidence="10" type="ORF">CLV72_101274</name>
</gene>
<keyword evidence="4" id="KW-0547">Nucleotide-binding</keyword>
<keyword evidence="7" id="KW-0684">Rhamnose metabolism</keyword>
<dbReference type="Gene3D" id="3.30.420.40">
    <property type="match status" value="2"/>
</dbReference>
<keyword evidence="11" id="KW-1185">Reference proteome</keyword>
<dbReference type="SUPFAM" id="SSF53067">
    <property type="entry name" value="Actin-like ATPase domain"/>
    <property type="match status" value="2"/>
</dbReference>
<evidence type="ECO:0000256" key="3">
    <source>
        <dbReference type="ARBA" id="ARBA00022679"/>
    </source>
</evidence>
<feature type="domain" description="Carbohydrate kinase FGGY C-terminal" evidence="9">
    <location>
        <begin position="252"/>
        <end position="442"/>
    </location>
</feature>
<protein>
    <submittedName>
        <fullName evidence="10">Rhamnulokinase</fullName>
    </submittedName>
</protein>
<accession>A0A2T0QCU1</accession>
<evidence type="ECO:0000256" key="1">
    <source>
        <dbReference type="ARBA" id="ARBA00009156"/>
    </source>
</evidence>
<dbReference type="GO" id="GO:0019301">
    <property type="term" value="P:rhamnose catabolic process"/>
    <property type="evidence" value="ECO:0007669"/>
    <property type="project" value="InterPro"/>
</dbReference>
<dbReference type="InterPro" id="IPR050406">
    <property type="entry name" value="FGGY_Carb_Kinase"/>
</dbReference>
<dbReference type="Pfam" id="PF00370">
    <property type="entry name" value="FGGY_N"/>
    <property type="match status" value="1"/>
</dbReference>
<keyword evidence="2" id="KW-0859">Xylose metabolism</keyword>
<proteinExistence type="inferred from homology"/>
<dbReference type="GO" id="GO:0042732">
    <property type="term" value="P:D-xylose metabolic process"/>
    <property type="evidence" value="ECO:0007669"/>
    <property type="project" value="UniProtKB-KW"/>
</dbReference>
<evidence type="ECO:0000256" key="7">
    <source>
        <dbReference type="ARBA" id="ARBA00023308"/>
    </source>
</evidence>
<dbReference type="GO" id="GO:0008993">
    <property type="term" value="F:rhamnulokinase activity"/>
    <property type="evidence" value="ECO:0007669"/>
    <property type="project" value="InterPro"/>
</dbReference>
<dbReference type="InterPro" id="IPR013449">
    <property type="entry name" value="Rhamnulokinase"/>
</dbReference>
<comment type="caution">
    <text evidence="10">The sequence shown here is derived from an EMBL/GenBank/DDBJ whole genome shotgun (WGS) entry which is preliminary data.</text>
</comment>
<sequence>MSAARYAAVDLGASSGRVVVGAVGPGELSLTEAHRFANRPVRLPTGLHWDVLDLYAGVLDGLRAAAEAAPVSVGVDGWAVDYGLLDSGGALLGNPHHYRDARTEGVAEAVRDRIGARRLYELTGLQFLPFNTVFQLAAERGAALGAADRLLLVPDLVNHWLTGAVGAELTNASTTGLLDVRTRTWSAELAAAVGLPLGLLPEPHAPGHRLGPLTGPAAEHTGLGAAEVVAVASHDTASAVVGVPATTASFGYLSCGTWSLAGLELPAPVLTDAAREANFTNELGLDGTTRFLRNIAGLWPLQESLRTWAAAGTPADLTALLRAAARAEPFAALLDLDDPVFLPPGDMPARIADYCRRTGQRPPPDRPALVRCVLESLALAHRAALRQAADLAGRDLDVVHLVGGGAHNALLCRLTCDALGLPLVAGPVEATALGNVLVQARADDRLGDLAGMRRLIAETQPLRRYEPEGDAGAWTAAERRVAELREAG</sequence>
<evidence type="ECO:0000256" key="5">
    <source>
        <dbReference type="ARBA" id="ARBA00022777"/>
    </source>
</evidence>
<keyword evidence="3" id="KW-0808">Transferase</keyword>
<evidence type="ECO:0000256" key="6">
    <source>
        <dbReference type="ARBA" id="ARBA00022840"/>
    </source>
</evidence>
<evidence type="ECO:0000259" key="9">
    <source>
        <dbReference type="Pfam" id="PF02782"/>
    </source>
</evidence>
<dbReference type="Proteomes" id="UP000237846">
    <property type="component" value="Unassembled WGS sequence"/>
</dbReference>
<name>A0A2T0QCU1_9ACTN</name>
<dbReference type="EMBL" id="PVZC01000001">
    <property type="protein sequence ID" value="PRY01690.1"/>
    <property type="molecule type" value="Genomic_DNA"/>
</dbReference>
<dbReference type="InterPro" id="IPR018485">
    <property type="entry name" value="FGGY_C"/>
</dbReference>